<comment type="caution">
    <text evidence="2">The sequence shown here is derived from an EMBL/GenBank/DDBJ whole genome shotgun (WGS) entry which is preliminary data.</text>
</comment>
<accession>A0A099I8J7</accession>
<dbReference type="CDD" id="cd05710">
    <property type="entry name" value="SIS_1"/>
    <property type="match status" value="1"/>
</dbReference>
<dbReference type="PANTHER" id="PTHR10937:SF14">
    <property type="entry name" value="FRUCTOSELYSINE 6-PHOSPHATE DEGLYCASE"/>
    <property type="match status" value="1"/>
</dbReference>
<keyword evidence="2" id="KW-0808">Transferase</keyword>
<feature type="domain" description="SIS" evidence="1">
    <location>
        <begin position="26"/>
        <end position="160"/>
    </location>
</feature>
<dbReference type="GO" id="GO:0097367">
    <property type="term" value="F:carbohydrate derivative binding"/>
    <property type="evidence" value="ECO:0007669"/>
    <property type="project" value="InterPro"/>
</dbReference>
<dbReference type="SUPFAM" id="SSF53697">
    <property type="entry name" value="SIS domain"/>
    <property type="match status" value="1"/>
</dbReference>
<dbReference type="EMBL" id="JQIF01000023">
    <property type="protein sequence ID" value="KGJ54020.1"/>
    <property type="molecule type" value="Genomic_DNA"/>
</dbReference>
<gene>
    <name evidence="2" type="ORF">CIAN88_05600</name>
</gene>
<reference evidence="2 3" key="1">
    <citation type="submission" date="2014-08" db="EMBL/GenBank/DDBJ databases">
        <title>Clostridium innocuum, an unnegligible vancomycin-resistant pathogen causing extra-intestinal infections.</title>
        <authorList>
            <person name="Feng Y."/>
            <person name="Chiu C.-H."/>
        </authorList>
    </citation>
    <scope>NUCLEOTIDE SEQUENCE [LARGE SCALE GENOMIC DNA]</scope>
    <source>
        <strain evidence="2 3">AN88</strain>
    </source>
</reference>
<sequence>MYNFDKEAYFTDAKLTYDTRGEIERVADEVSKQGFKNIFFISSGGSLAVMQPIQYLLRSKSAIPTYCEIASEVILTDNKQLTKDSIVITSSKSGTTSETVEAIEFCNKKGIRVIAFCGKPDTPVDQLATYSIIGKAKDAVEFEYIQHYLLAFRLLFNNGEFDAYNRLADQLEKLPENLVAVKEQFEPTAARIAETYYNSGIQYWIGGGSLAPEIYLHAMCILEEMQWIRTKSIKSAEFFHGTLEVIEKDTPVFLVKGVDETRPIDNRVERLIKKLSDHAEVIDVADYCCPDIDEEFMDIIATSIVTTILDERLAVHYERVTGHDLTTRRYYRQFAY</sequence>
<dbReference type="GO" id="GO:0006487">
    <property type="term" value="P:protein N-linked glycosylation"/>
    <property type="evidence" value="ECO:0007669"/>
    <property type="project" value="TreeGrafter"/>
</dbReference>
<dbReference type="GO" id="GO:0006047">
    <property type="term" value="P:UDP-N-acetylglucosamine metabolic process"/>
    <property type="evidence" value="ECO:0007669"/>
    <property type="project" value="TreeGrafter"/>
</dbReference>
<dbReference type="Pfam" id="PF01380">
    <property type="entry name" value="SIS"/>
    <property type="match status" value="1"/>
</dbReference>
<evidence type="ECO:0000313" key="3">
    <source>
        <dbReference type="Proteomes" id="UP000030008"/>
    </source>
</evidence>
<dbReference type="InterPro" id="IPR035488">
    <property type="entry name" value="FrlB_SIS"/>
</dbReference>
<dbReference type="RefSeq" id="WP_044904555.1">
    <property type="nucleotide sequence ID" value="NZ_JQIF01000023.1"/>
</dbReference>
<dbReference type="PROSITE" id="PS51464">
    <property type="entry name" value="SIS"/>
    <property type="match status" value="1"/>
</dbReference>
<dbReference type="Gene3D" id="3.40.50.10490">
    <property type="entry name" value="Glucose-6-phosphate isomerase like protein, domain 1"/>
    <property type="match status" value="2"/>
</dbReference>
<dbReference type="Proteomes" id="UP000030008">
    <property type="component" value="Unassembled WGS sequence"/>
</dbReference>
<dbReference type="PIRSF" id="PIRSF009290">
    <property type="entry name" value="FrlB"/>
    <property type="match status" value="1"/>
</dbReference>
<name>A0A099I8J7_CLOIN</name>
<keyword evidence="2" id="KW-0032">Aminotransferase</keyword>
<dbReference type="AlphaFoldDB" id="A0A099I8J7"/>
<protein>
    <submittedName>
        <fullName evidence="2">Glucosamine--fructose-6-phosphate aminotransferase</fullName>
    </submittedName>
</protein>
<dbReference type="PANTHER" id="PTHR10937">
    <property type="entry name" value="GLUCOSAMINE--FRUCTOSE-6-PHOSPHATE AMINOTRANSFERASE, ISOMERIZING"/>
    <property type="match status" value="1"/>
</dbReference>
<dbReference type="InterPro" id="IPR024713">
    <property type="entry name" value="Fructosamine_deglycase_FrlB"/>
</dbReference>
<evidence type="ECO:0000313" key="2">
    <source>
        <dbReference type="EMBL" id="KGJ54020.1"/>
    </source>
</evidence>
<evidence type="ECO:0000259" key="1">
    <source>
        <dbReference type="PROSITE" id="PS51464"/>
    </source>
</evidence>
<dbReference type="GO" id="GO:0006002">
    <property type="term" value="P:fructose 6-phosphate metabolic process"/>
    <property type="evidence" value="ECO:0007669"/>
    <property type="project" value="TreeGrafter"/>
</dbReference>
<dbReference type="InterPro" id="IPR046348">
    <property type="entry name" value="SIS_dom_sf"/>
</dbReference>
<dbReference type="GO" id="GO:0004360">
    <property type="term" value="F:glutamine-fructose-6-phosphate transaminase (isomerizing) activity"/>
    <property type="evidence" value="ECO:0007669"/>
    <property type="project" value="TreeGrafter"/>
</dbReference>
<proteinExistence type="predicted"/>
<dbReference type="InterPro" id="IPR001347">
    <property type="entry name" value="SIS_dom"/>
</dbReference>
<organism evidence="2 3">
    <name type="scientific">Clostridium innocuum</name>
    <dbReference type="NCBI Taxonomy" id="1522"/>
    <lineage>
        <taxon>Bacteria</taxon>
        <taxon>Bacillati</taxon>
        <taxon>Bacillota</taxon>
        <taxon>Clostridia</taxon>
        <taxon>Eubacteriales</taxon>
        <taxon>Clostridiaceae</taxon>
        <taxon>Clostridium</taxon>
    </lineage>
</organism>